<evidence type="ECO:0000259" key="5">
    <source>
        <dbReference type="Pfam" id="PF13579"/>
    </source>
</evidence>
<dbReference type="EMBL" id="SMNA01000003">
    <property type="protein sequence ID" value="TDE96158.1"/>
    <property type="molecule type" value="Genomic_DNA"/>
</dbReference>
<dbReference type="Pfam" id="PF13692">
    <property type="entry name" value="Glyco_trans_1_4"/>
    <property type="match status" value="1"/>
</dbReference>
<dbReference type="PANTHER" id="PTHR45947">
    <property type="entry name" value="SULFOQUINOVOSYL TRANSFERASE SQD2"/>
    <property type="match status" value="1"/>
</dbReference>
<keyword evidence="2" id="KW-0328">Glycosyltransferase</keyword>
<evidence type="ECO:0000256" key="1">
    <source>
        <dbReference type="ARBA" id="ARBA00021292"/>
    </source>
</evidence>
<proteinExistence type="predicted"/>
<keyword evidence="3" id="KW-0808">Transferase</keyword>
<dbReference type="SUPFAM" id="SSF53756">
    <property type="entry name" value="UDP-Glycosyltransferase/glycogen phosphorylase"/>
    <property type="match status" value="1"/>
</dbReference>
<evidence type="ECO:0000256" key="2">
    <source>
        <dbReference type="ARBA" id="ARBA00022676"/>
    </source>
</evidence>
<keyword evidence="7" id="KW-1185">Reference proteome</keyword>
<gene>
    <name evidence="6" type="ORF">EXU48_07965</name>
</gene>
<organism evidence="6 7">
    <name type="scientific">Occultella glacieicola</name>
    <dbReference type="NCBI Taxonomy" id="2518684"/>
    <lineage>
        <taxon>Bacteria</taxon>
        <taxon>Bacillati</taxon>
        <taxon>Actinomycetota</taxon>
        <taxon>Actinomycetes</taxon>
        <taxon>Micrococcales</taxon>
        <taxon>Ruaniaceae</taxon>
        <taxon>Occultella</taxon>
    </lineage>
</organism>
<dbReference type="InterPro" id="IPR028098">
    <property type="entry name" value="Glyco_trans_4-like_N"/>
</dbReference>
<dbReference type="PANTHER" id="PTHR45947:SF3">
    <property type="entry name" value="SULFOQUINOVOSYL TRANSFERASE SQD2"/>
    <property type="match status" value="1"/>
</dbReference>
<name>A0ABY2E6E2_9MICO</name>
<reference evidence="6 7" key="1">
    <citation type="submission" date="2019-03" db="EMBL/GenBank/DDBJ databases">
        <title>Genomic features of bacteria from cold environments.</title>
        <authorList>
            <person name="Shen L."/>
        </authorList>
    </citation>
    <scope>NUCLEOTIDE SEQUENCE [LARGE SCALE GENOMIC DNA]</scope>
    <source>
        <strain evidence="7">T3246-1</strain>
    </source>
</reference>
<feature type="domain" description="Glycosyltransferase subfamily 4-like N-terminal" evidence="5">
    <location>
        <begin position="83"/>
        <end position="242"/>
    </location>
</feature>
<evidence type="ECO:0000256" key="3">
    <source>
        <dbReference type="ARBA" id="ARBA00022679"/>
    </source>
</evidence>
<evidence type="ECO:0000256" key="4">
    <source>
        <dbReference type="SAM" id="MobiDB-lite"/>
    </source>
</evidence>
<evidence type="ECO:0000313" key="7">
    <source>
        <dbReference type="Proteomes" id="UP000504882"/>
    </source>
</evidence>
<feature type="compositionally biased region" description="Basic residues" evidence="4">
    <location>
        <begin position="46"/>
        <end position="58"/>
    </location>
</feature>
<sequence>MGFVHLAGRRERRDLGRRLGPDRRDRLRSDHGVPRKRAGQVPARAPGRHRPERRRSELRKRPDAVIASRIYAPEASAASFRLAALTRELATVATVTVLTVTDPHGPDSGIPQTVRVRRWPVLRNRSGYVRGYLPYLSFDAPLLLRLLSQPRPDVVVVEPPPTSGAVVRIVCGLRRIPYVYNAADVWSDAAESTGAPRLVVRFVRALERWVLRGARAVLSVSDGVTARVRELGADRAVTVGNGVDTTVFTPDGDIRGTGPFLLYAGTASEWQGADVFVRAMPHVLERHPGARLVFLGQGSAWSSLKELAAAVAPTSVDFHPLASAHESAAWLRGARAAVVSLRPGQGYDFAFPTKVLAALGTGTPVVYAGPGEAGELIESEAMGWRCDYDVDDVAKTMIEAIEHDPMPEEPARLAAWVEANRSLQAVARRSVDVVLSVAGHRSI</sequence>
<feature type="compositionally biased region" description="Basic and acidic residues" evidence="4">
    <location>
        <begin position="14"/>
        <end position="33"/>
    </location>
</feature>
<comment type="caution">
    <text evidence="6">The sequence shown here is derived from an EMBL/GenBank/DDBJ whole genome shotgun (WGS) entry which is preliminary data.</text>
</comment>
<accession>A0ABY2E6E2</accession>
<dbReference type="Pfam" id="PF13579">
    <property type="entry name" value="Glyco_trans_4_4"/>
    <property type="match status" value="1"/>
</dbReference>
<dbReference type="InterPro" id="IPR050194">
    <property type="entry name" value="Glycosyltransferase_grp1"/>
</dbReference>
<dbReference type="Proteomes" id="UP000504882">
    <property type="component" value="Unassembled WGS sequence"/>
</dbReference>
<feature type="region of interest" description="Disordered" evidence="4">
    <location>
        <begin position="14"/>
        <end position="59"/>
    </location>
</feature>
<dbReference type="Gene3D" id="3.40.50.2000">
    <property type="entry name" value="Glycogen Phosphorylase B"/>
    <property type="match status" value="2"/>
</dbReference>
<evidence type="ECO:0000313" key="6">
    <source>
        <dbReference type="EMBL" id="TDE96158.1"/>
    </source>
</evidence>
<protein>
    <recommendedName>
        <fullName evidence="1">D-inositol 3-phosphate glycosyltransferase</fullName>
    </recommendedName>
</protein>